<dbReference type="EMBL" id="JAWDGP010003094">
    <property type="protein sequence ID" value="KAK3777298.1"/>
    <property type="molecule type" value="Genomic_DNA"/>
</dbReference>
<organism evidence="1 2">
    <name type="scientific">Elysia crispata</name>
    <name type="common">lettuce slug</name>
    <dbReference type="NCBI Taxonomy" id="231223"/>
    <lineage>
        <taxon>Eukaryota</taxon>
        <taxon>Metazoa</taxon>
        <taxon>Spiralia</taxon>
        <taxon>Lophotrochozoa</taxon>
        <taxon>Mollusca</taxon>
        <taxon>Gastropoda</taxon>
        <taxon>Heterobranchia</taxon>
        <taxon>Euthyneura</taxon>
        <taxon>Panpulmonata</taxon>
        <taxon>Sacoglossa</taxon>
        <taxon>Placobranchoidea</taxon>
        <taxon>Plakobranchidae</taxon>
        <taxon>Elysia</taxon>
    </lineage>
</organism>
<protein>
    <submittedName>
        <fullName evidence="1">Uncharacterized protein</fullName>
    </submittedName>
</protein>
<evidence type="ECO:0000313" key="1">
    <source>
        <dbReference type="EMBL" id="KAK3777298.1"/>
    </source>
</evidence>
<name>A0AAE1DPU1_9GAST</name>
<reference evidence="1" key="1">
    <citation type="journal article" date="2023" name="G3 (Bethesda)">
        <title>A reference genome for the long-term kleptoplast-retaining sea slug Elysia crispata morphotype clarki.</title>
        <authorList>
            <person name="Eastman K.E."/>
            <person name="Pendleton A.L."/>
            <person name="Shaikh M.A."/>
            <person name="Suttiyut T."/>
            <person name="Ogas R."/>
            <person name="Tomko P."/>
            <person name="Gavelis G."/>
            <person name="Widhalm J.R."/>
            <person name="Wisecaver J.H."/>
        </authorList>
    </citation>
    <scope>NUCLEOTIDE SEQUENCE</scope>
    <source>
        <strain evidence="1">ECLA1</strain>
    </source>
</reference>
<sequence>MSPNSVIVLSVNILVITEQTKRLNSIFNSTIGVAVSICIAVRAVEGVVSVVESAESVSVTVSIGIAVRAVEGAVSVVESAESVSVVVSICIAVRAMEGAVSVVESAESVSVAVIIGIAVVLVLLSELWRVQRVSVLLSS</sequence>
<dbReference type="AlphaFoldDB" id="A0AAE1DPU1"/>
<proteinExistence type="predicted"/>
<keyword evidence="2" id="KW-1185">Reference proteome</keyword>
<accession>A0AAE1DPU1</accession>
<evidence type="ECO:0000313" key="2">
    <source>
        <dbReference type="Proteomes" id="UP001283361"/>
    </source>
</evidence>
<dbReference type="Proteomes" id="UP001283361">
    <property type="component" value="Unassembled WGS sequence"/>
</dbReference>
<gene>
    <name evidence="1" type="ORF">RRG08_017436</name>
</gene>
<comment type="caution">
    <text evidence="1">The sequence shown here is derived from an EMBL/GenBank/DDBJ whole genome shotgun (WGS) entry which is preliminary data.</text>
</comment>